<dbReference type="PANTHER" id="PTHR43281">
    <property type="entry name" value="FARNESYL DIPHOSPHATE SYNTHASE"/>
    <property type="match status" value="1"/>
</dbReference>
<dbReference type="PROSITE" id="PS00444">
    <property type="entry name" value="POLYPRENYL_SYNTHASE_2"/>
    <property type="match status" value="1"/>
</dbReference>
<evidence type="ECO:0000313" key="15">
    <source>
        <dbReference type="Proteomes" id="UP000051686"/>
    </source>
</evidence>
<protein>
    <recommendedName>
        <fullName evidence="4">Farnesyl diphosphate synthase</fullName>
        <ecNumber evidence="3">2.5.1.10</ecNumber>
    </recommendedName>
    <alternativeName>
        <fullName evidence="10">(2E,6E)-farnesyl diphosphate synthase</fullName>
    </alternativeName>
    <alternativeName>
        <fullName evidence="9">Geranyltranstransferase</fullName>
    </alternativeName>
</protein>
<dbReference type="SFLD" id="SFLDG01017">
    <property type="entry name" value="Polyprenyl_Transferase_Like"/>
    <property type="match status" value="1"/>
</dbReference>
<evidence type="ECO:0000256" key="1">
    <source>
        <dbReference type="ARBA" id="ARBA00001946"/>
    </source>
</evidence>
<evidence type="ECO:0000256" key="11">
    <source>
        <dbReference type="ARBA" id="ARBA00049399"/>
    </source>
</evidence>
<dbReference type="GO" id="GO:0004337">
    <property type="term" value="F:(2E,6E)-farnesyl diphosphate synthase activity"/>
    <property type="evidence" value="ECO:0007669"/>
    <property type="project" value="UniProtKB-EC"/>
</dbReference>
<dbReference type="AlphaFoldDB" id="A0A0R1M7Y2"/>
<evidence type="ECO:0000256" key="4">
    <source>
        <dbReference type="ARBA" id="ARBA00015100"/>
    </source>
</evidence>
<evidence type="ECO:0000256" key="6">
    <source>
        <dbReference type="ARBA" id="ARBA00022723"/>
    </source>
</evidence>
<comment type="caution">
    <text evidence="14">The sequence shown here is derived from an EMBL/GenBank/DDBJ whole genome shotgun (WGS) entry which is preliminary data.</text>
</comment>
<comment type="cofactor">
    <cofactor evidence="1">
        <name>Mg(2+)</name>
        <dbReference type="ChEBI" id="CHEBI:18420"/>
    </cofactor>
</comment>
<keyword evidence="7" id="KW-0460">Magnesium</keyword>
<dbReference type="PANTHER" id="PTHR43281:SF1">
    <property type="entry name" value="FARNESYL DIPHOSPHATE SYNTHASE"/>
    <property type="match status" value="1"/>
</dbReference>
<dbReference type="EC" id="2.5.1.10" evidence="3"/>
<evidence type="ECO:0000256" key="2">
    <source>
        <dbReference type="ARBA" id="ARBA00006706"/>
    </source>
</evidence>
<dbReference type="GO" id="GO:0005737">
    <property type="term" value="C:cytoplasm"/>
    <property type="evidence" value="ECO:0007669"/>
    <property type="project" value="UniProtKB-ARBA"/>
</dbReference>
<evidence type="ECO:0000256" key="9">
    <source>
        <dbReference type="ARBA" id="ARBA00032380"/>
    </source>
</evidence>
<dbReference type="EMBL" id="AZEH01000039">
    <property type="protein sequence ID" value="KRL04255.1"/>
    <property type="molecule type" value="Genomic_DNA"/>
</dbReference>
<keyword evidence="8" id="KW-0414">Isoprene biosynthesis</keyword>
<keyword evidence="6" id="KW-0479">Metal-binding</keyword>
<evidence type="ECO:0000256" key="13">
    <source>
        <dbReference type="SAM" id="Coils"/>
    </source>
</evidence>
<dbReference type="InterPro" id="IPR000092">
    <property type="entry name" value="Polyprenyl_synt"/>
</dbReference>
<dbReference type="InterPro" id="IPR008949">
    <property type="entry name" value="Isoprenoid_synthase_dom_sf"/>
</dbReference>
<proteinExistence type="inferred from homology"/>
<dbReference type="SUPFAM" id="SSF48576">
    <property type="entry name" value="Terpenoid synthases"/>
    <property type="match status" value="1"/>
</dbReference>
<keyword evidence="5 12" id="KW-0808">Transferase</keyword>
<dbReference type="Pfam" id="PF00348">
    <property type="entry name" value="polyprenyl_synt"/>
    <property type="match status" value="1"/>
</dbReference>
<feature type="coiled-coil region" evidence="13">
    <location>
        <begin position="251"/>
        <end position="285"/>
    </location>
</feature>
<comment type="catalytic activity">
    <reaction evidence="11">
        <text>isopentenyl diphosphate + (2E)-geranyl diphosphate = (2E,6E)-farnesyl diphosphate + diphosphate</text>
        <dbReference type="Rhea" id="RHEA:19361"/>
        <dbReference type="ChEBI" id="CHEBI:33019"/>
        <dbReference type="ChEBI" id="CHEBI:58057"/>
        <dbReference type="ChEBI" id="CHEBI:128769"/>
        <dbReference type="ChEBI" id="CHEBI:175763"/>
        <dbReference type="EC" id="2.5.1.10"/>
    </reaction>
</comment>
<sequence>MESDLNSFRQEKLPLLEQQMKNFLQGLDAEKSLQKSMQYSLESGGKRIRPLLMLAVCQVLKKRVDEPVFAAAGSLEFVHTYSLIHDDLPEMDNDDLRRGRPTNHKVFGQAEAVLAGDGLLTASFEWLANCQLPSELKLKLIGLLATAAGPQGMVSGQVADIEGEHKELKLAQLQLLHRRKTGALIQYACQAGGLIGDANARQMIYLTQFGQSFGLAFQINDDILDVVSTQEKLGKAVHKDQAENKNTYPGLLGLKESYSELKRVVQKAKNALEGLQKNLENGKNTELLWDFLDYFSRKGNA</sequence>
<evidence type="ECO:0000256" key="5">
    <source>
        <dbReference type="ARBA" id="ARBA00022679"/>
    </source>
</evidence>
<accession>A0A0R1M7Y2</accession>
<dbReference type="PROSITE" id="PS00723">
    <property type="entry name" value="POLYPRENYL_SYNTHASE_1"/>
    <property type="match status" value="1"/>
</dbReference>
<dbReference type="PATRIC" id="fig|1423777.3.peg.1425"/>
<keyword evidence="15" id="KW-1185">Reference proteome</keyword>
<evidence type="ECO:0000256" key="8">
    <source>
        <dbReference type="ARBA" id="ARBA00023229"/>
    </source>
</evidence>
<evidence type="ECO:0000256" key="3">
    <source>
        <dbReference type="ARBA" id="ARBA00012439"/>
    </source>
</evidence>
<name>A0A0R1M7Y2_9LACO</name>
<evidence type="ECO:0000256" key="7">
    <source>
        <dbReference type="ARBA" id="ARBA00022842"/>
    </source>
</evidence>
<keyword evidence="13" id="KW-0175">Coiled coil</keyword>
<dbReference type="FunFam" id="1.10.600.10:FF:000001">
    <property type="entry name" value="Geranylgeranyl diphosphate synthase"/>
    <property type="match status" value="1"/>
</dbReference>
<dbReference type="STRING" id="1423777.FD46_GL001379"/>
<evidence type="ECO:0000256" key="12">
    <source>
        <dbReference type="RuleBase" id="RU004466"/>
    </source>
</evidence>
<dbReference type="NCBIfam" id="NF045485">
    <property type="entry name" value="FPPsyn"/>
    <property type="match status" value="1"/>
</dbReference>
<gene>
    <name evidence="14" type="ORF">FD46_GL001379</name>
</gene>
<dbReference type="InterPro" id="IPR053378">
    <property type="entry name" value="Prenyl_diphosphate_synthase"/>
</dbReference>
<dbReference type="InterPro" id="IPR033749">
    <property type="entry name" value="Polyprenyl_synt_CS"/>
</dbReference>
<dbReference type="Proteomes" id="UP000051686">
    <property type="component" value="Unassembled WGS sequence"/>
</dbReference>
<evidence type="ECO:0000256" key="10">
    <source>
        <dbReference type="ARBA" id="ARBA00032873"/>
    </source>
</evidence>
<reference evidence="14 15" key="1">
    <citation type="journal article" date="2015" name="Genome Announc.">
        <title>Expanding the biotechnology potential of lactobacilli through comparative genomics of 213 strains and associated genera.</title>
        <authorList>
            <person name="Sun Z."/>
            <person name="Harris H.M."/>
            <person name="McCann A."/>
            <person name="Guo C."/>
            <person name="Argimon S."/>
            <person name="Zhang W."/>
            <person name="Yang X."/>
            <person name="Jeffery I.B."/>
            <person name="Cooney J.C."/>
            <person name="Kagawa T.F."/>
            <person name="Liu W."/>
            <person name="Song Y."/>
            <person name="Salvetti E."/>
            <person name="Wrobel A."/>
            <person name="Rasinkangas P."/>
            <person name="Parkhill J."/>
            <person name="Rea M.C."/>
            <person name="O'Sullivan O."/>
            <person name="Ritari J."/>
            <person name="Douillard F.P."/>
            <person name="Paul Ross R."/>
            <person name="Yang R."/>
            <person name="Briner A.E."/>
            <person name="Felis G.E."/>
            <person name="de Vos W.M."/>
            <person name="Barrangou R."/>
            <person name="Klaenhammer T.R."/>
            <person name="Caufield P.W."/>
            <person name="Cui Y."/>
            <person name="Zhang H."/>
            <person name="O'Toole P.W."/>
        </authorList>
    </citation>
    <scope>NUCLEOTIDE SEQUENCE [LARGE SCALE GENOMIC DNA]</scope>
    <source>
        <strain evidence="14 15">DSM 19972</strain>
    </source>
</reference>
<organism evidence="14 15">
    <name type="scientific">Liquorilactobacillus oeni DSM 19972</name>
    <dbReference type="NCBI Taxonomy" id="1423777"/>
    <lineage>
        <taxon>Bacteria</taxon>
        <taxon>Bacillati</taxon>
        <taxon>Bacillota</taxon>
        <taxon>Bacilli</taxon>
        <taxon>Lactobacillales</taxon>
        <taxon>Lactobacillaceae</taxon>
        <taxon>Liquorilactobacillus</taxon>
    </lineage>
</organism>
<dbReference type="GO" id="GO:0016114">
    <property type="term" value="P:terpenoid biosynthetic process"/>
    <property type="evidence" value="ECO:0007669"/>
    <property type="project" value="UniProtKB-ARBA"/>
</dbReference>
<dbReference type="GO" id="GO:0046872">
    <property type="term" value="F:metal ion binding"/>
    <property type="evidence" value="ECO:0007669"/>
    <property type="project" value="UniProtKB-KW"/>
</dbReference>
<evidence type="ECO:0000313" key="14">
    <source>
        <dbReference type="EMBL" id="KRL04255.1"/>
    </source>
</evidence>
<dbReference type="SFLD" id="SFLDS00005">
    <property type="entry name" value="Isoprenoid_Synthase_Type_I"/>
    <property type="match status" value="1"/>
</dbReference>
<dbReference type="CDD" id="cd00685">
    <property type="entry name" value="Trans_IPPS_HT"/>
    <property type="match status" value="1"/>
</dbReference>
<comment type="similarity">
    <text evidence="2 12">Belongs to the FPP/GGPP synthase family.</text>
</comment>
<dbReference type="Gene3D" id="1.10.600.10">
    <property type="entry name" value="Farnesyl Diphosphate Synthase"/>
    <property type="match status" value="1"/>
</dbReference>